<feature type="transmembrane region" description="Helical" evidence="6">
    <location>
        <begin position="265"/>
        <end position="285"/>
    </location>
</feature>
<evidence type="ECO:0000256" key="6">
    <source>
        <dbReference type="SAM" id="Phobius"/>
    </source>
</evidence>
<evidence type="ECO:0000256" key="2">
    <source>
        <dbReference type="ARBA" id="ARBA00022692"/>
    </source>
</evidence>
<evidence type="ECO:0000256" key="3">
    <source>
        <dbReference type="ARBA" id="ARBA00022989"/>
    </source>
</evidence>
<dbReference type="InterPro" id="IPR052665">
    <property type="entry name" value="Neuropeptide-GPCR"/>
</dbReference>
<evidence type="ECO:0000259" key="7">
    <source>
        <dbReference type="PROSITE" id="PS50262"/>
    </source>
</evidence>
<evidence type="ECO:0000256" key="4">
    <source>
        <dbReference type="ARBA" id="ARBA00023136"/>
    </source>
</evidence>
<evidence type="ECO:0000256" key="1">
    <source>
        <dbReference type="ARBA" id="ARBA00004370"/>
    </source>
</evidence>
<organism evidence="8 9">
    <name type="scientific">Ancylostoma ceylanicum</name>
    <dbReference type="NCBI Taxonomy" id="53326"/>
    <lineage>
        <taxon>Eukaryota</taxon>
        <taxon>Metazoa</taxon>
        <taxon>Ecdysozoa</taxon>
        <taxon>Nematoda</taxon>
        <taxon>Chromadorea</taxon>
        <taxon>Rhabditida</taxon>
        <taxon>Rhabditina</taxon>
        <taxon>Rhabditomorpha</taxon>
        <taxon>Strongyloidea</taxon>
        <taxon>Ancylostomatidae</taxon>
        <taxon>Ancylostomatinae</taxon>
        <taxon>Ancylostoma</taxon>
    </lineage>
</organism>
<keyword evidence="9" id="KW-1185">Reference proteome</keyword>
<feature type="transmembrane region" description="Helical" evidence="6">
    <location>
        <begin position="188"/>
        <end position="212"/>
    </location>
</feature>
<dbReference type="SUPFAM" id="SSF81321">
    <property type="entry name" value="Family A G protein-coupled receptor-like"/>
    <property type="match status" value="1"/>
</dbReference>
<dbReference type="OrthoDB" id="5841613at2759"/>
<evidence type="ECO:0000313" key="9">
    <source>
        <dbReference type="Proteomes" id="UP000024635"/>
    </source>
</evidence>
<feature type="transmembrane region" description="Helical" evidence="6">
    <location>
        <begin position="305"/>
        <end position="328"/>
    </location>
</feature>
<sequence length="368" mass="42031">MSNSFEWQERSLRVWMTVSQVQFWLILIIIFVSVAVIARALFTLFRLKRSHHFQFLVWIIFADLTTLFIILIDIMSQSLFKGMKGPILCKVLVFISNAAACFVNWVWLVMFVQRCAAILFPLKRDRSGFFGILLNTKKLIIGTAIVAVVSQSWPLALVTERYVSTGEGVIAVTCERDTRIMSDQDYKWVALFEALMTYVCPFVCTMIADLLVLCSGQKNNKFTVLSSDSVCKHGSVHRSVHQPVDGLKIQSRESIRVSNLRRQRAIRRCLFMATIQVILNAPYYTLQLIDEIYSLQSSPSGLIPYLYMDAVLYLLYLCQFPLVSLYIATLHTDMKAMDKSRRGTSLSTRQHSQRDSKPLTKTASIDTC</sequence>
<dbReference type="PANTHER" id="PTHR24224">
    <property type="entry name" value="CARDIOACCELERATORY PEPTIDE RECEPTOR-RELATED"/>
    <property type="match status" value="1"/>
</dbReference>
<proteinExistence type="predicted"/>
<evidence type="ECO:0000256" key="5">
    <source>
        <dbReference type="SAM" id="MobiDB-lite"/>
    </source>
</evidence>
<name>A0A016W098_9BILA</name>
<keyword evidence="3 6" id="KW-1133">Transmembrane helix</keyword>
<feature type="domain" description="G-protein coupled receptors family 1 profile" evidence="7">
    <location>
        <begin position="33"/>
        <end position="324"/>
    </location>
</feature>
<comment type="subcellular location">
    <subcellularLocation>
        <location evidence="1">Membrane</location>
    </subcellularLocation>
</comment>
<dbReference type="InterPro" id="IPR017452">
    <property type="entry name" value="GPCR_Rhodpsn_7TM"/>
</dbReference>
<keyword evidence="4 6" id="KW-0472">Membrane</keyword>
<feature type="transmembrane region" description="Helical" evidence="6">
    <location>
        <begin position="132"/>
        <end position="153"/>
    </location>
</feature>
<feature type="transmembrane region" description="Helical" evidence="6">
    <location>
        <begin position="53"/>
        <end position="72"/>
    </location>
</feature>
<comment type="caution">
    <text evidence="8">The sequence shown here is derived from an EMBL/GenBank/DDBJ whole genome shotgun (WGS) entry which is preliminary data.</text>
</comment>
<gene>
    <name evidence="8" type="primary">Acey_s0002.g1053</name>
    <name evidence="8" type="synonym">Acey-T01B11.1</name>
    <name evidence="8" type="ORF">Y032_0002g1053</name>
</gene>
<protein>
    <recommendedName>
        <fullName evidence="7">G-protein coupled receptors family 1 profile domain-containing protein</fullName>
    </recommendedName>
</protein>
<dbReference type="Proteomes" id="UP000024635">
    <property type="component" value="Unassembled WGS sequence"/>
</dbReference>
<dbReference type="AlphaFoldDB" id="A0A016W098"/>
<feature type="transmembrane region" description="Helical" evidence="6">
    <location>
        <begin position="20"/>
        <end position="41"/>
    </location>
</feature>
<keyword evidence="2 6" id="KW-0812">Transmembrane</keyword>
<dbReference type="Gene3D" id="1.20.1070.10">
    <property type="entry name" value="Rhodopsin 7-helix transmembrane proteins"/>
    <property type="match status" value="1"/>
</dbReference>
<feature type="region of interest" description="Disordered" evidence="5">
    <location>
        <begin position="339"/>
        <end position="368"/>
    </location>
</feature>
<feature type="compositionally biased region" description="Polar residues" evidence="5">
    <location>
        <begin position="359"/>
        <end position="368"/>
    </location>
</feature>
<evidence type="ECO:0000313" key="8">
    <source>
        <dbReference type="EMBL" id="EYC32702.1"/>
    </source>
</evidence>
<dbReference type="EMBL" id="JARK01001338">
    <property type="protein sequence ID" value="EYC32702.1"/>
    <property type="molecule type" value="Genomic_DNA"/>
</dbReference>
<dbReference type="GO" id="GO:0016020">
    <property type="term" value="C:membrane"/>
    <property type="evidence" value="ECO:0007669"/>
    <property type="project" value="UniProtKB-SubCell"/>
</dbReference>
<dbReference type="PROSITE" id="PS50262">
    <property type="entry name" value="G_PROTEIN_RECEP_F1_2"/>
    <property type="match status" value="1"/>
</dbReference>
<reference evidence="9" key="1">
    <citation type="journal article" date="2015" name="Nat. Genet.">
        <title>The genome and transcriptome of the zoonotic hookworm Ancylostoma ceylanicum identify infection-specific gene families.</title>
        <authorList>
            <person name="Schwarz E.M."/>
            <person name="Hu Y."/>
            <person name="Antoshechkin I."/>
            <person name="Miller M.M."/>
            <person name="Sternberg P.W."/>
            <person name="Aroian R.V."/>
        </authorList>
    </citation>
    <scope>NUCLEOTIDE SEQUENCE</scope>
    <source>
        <strain evidence="9">HY135</strain>
    </source>
</reference>
<dbReference type="PANTHER" id="PTHR24224:SF1">
    <property type="entry name" value="G-PROTEIN COUPLED RECEPTORS FAMILY 1 PROFILE DOMAIN-CONTAINING PROTEIN"/>
    <property type="match status" value="1"/>
</dbReference>
<feature type="transmembrane region" description="Helical" evidence="6">
    <location>
        <begin position="92"/>
        <end position="112"/>
    </location>
</feature>
<accession>A0A016W098</accession>